<organism evidence="2 3">
    <name type="scientific">Speluncibacter jeojiensis</name>
    <dbReference type="NCBI Taxonomy" id="2710754"/>
    <lineage>
        <taxon>Bacteria</taxon>
        <taxon>Bacillati</taxon>
        <taxon>Actinomycetota</taxon>
        <taxon>Actinomycetes</taxon>
        <taxon>Mycobacteriales</taxon>
        <taxon>Speluncibacteraceae</taxon>
        <taxon>Speluncibacter</taxon>
    </lineage>
</organism>
<keyword evidence="3" id="KW-1185">Reference proteome</keyword>
<evidence type="ECO:0000256" key="1">
    <source>
        <dbReference type="SAM" id="SignalP"/>
    </source>
</evidence>
<proteinExistence type="predicted"/>
<dbReference type="Proteomes" id="UP001152755">
    <property type="component" value="Unassembled WGS sequence"/>
</dbReference>
<gene>
    <name evidence="2" type="ORF">NVS88_14405</name>
</gene>
<keyword evidence="1" id="KW-0732">Signal</keyword>
<dbReference type="Pfam" id="PF12587">
    <property type="entry name" value="DUF3761"/>
    <property type="match status" value="1"/>
</dbReference>
<protein>
    <submittedName>
        <fullName evidence="2">DUF3761 domain-containing protein</fullName>
    </submittedName>
</protein>
<dbReference type="InterPro" id="IPR022236">
    <property type="entry name" value="DUF3761"/>
</dbReference>
<sequence length="132" mass="12851">MSIRTRSLIASATTGLALLAGGVATQSAQAAPIVTQASCGVDSYANTYGDCVHSPDGDSGGATARCNDGTYSHSRSRSGTCSGHDGVASWMSGDPTAGSSELVGTALVGSAVVGSSAILPLAMPLLFLGSAA</sequence>
<dbReference type="AlphaFoldDB" id="A0A9X4M0J0"/>
<reference evidence="2" key="1">
    <citation type="submission" date="2022-08" db="EMBL/GenBank/DDBJ databases">
        <title>Genome analysis of Corynebacteriales strain.</title>
        <authorList>
            <person name="Lee S.D."/>
        </authorList>
    </citation>
    <scope>NUCLEOTIDE SEQUENCE</scope>
    <source>
        <strain evidence="2">D3-21</strain>
    </source>
</reference>
<dbReference type="RefSeq" id="WP_332520229.1">
    <property type="nucleotide sequence ID" value="NZ_JANRHA010000009.1"/>
</dbReference>
<feature type="signal peptide" evidence="1">
    <location>
        <begin position="1"/>
        <end position="30"/>
    </location>
</feature>
<comment type="caution">
    <text evidence="2">The sequence shown here is derived from an EMBL/GenBank/DDBJ whole genome shotgun (WGS) entry which is preliminary data.</text>
</comment>
<dbReference type="EMBL" id="JANRHA010000009">
    <property type="protein sequence ID" value="MDG3015750.1"/>
    <property type="molecule type" value="Genomic_DNA"/>
</dbReference>
<name>A0A9X4M0J0_9ACTN</name>
<evidence type="ECO:0000313" key="2">
    <source>
        <dbReference type="EMBL" id="MDG3015750.1"/>
    </source>
</evidence>
<evidence type="ECO:0000313" key="3">
    <source>
        <dbReference type="Proteomes" id="UP001152755"/>
    </source>
</evidence>
<feature type="chain" id="PRO_5040923102" evidence="1">
    <location>
        <begin position="31"/>
        <end position="132"/>
    </location>
</feature>
<accession>A0A9X4M0J0</accession>